<comment type="caution">
    <text evidence="3">The sequence shown here is derived from an EMBL/GenBank/DDBJ whole genome shotgun (WGS) entry which is preliminary data.</text>
</comment>
<dbReference type="InterPro" id="IPR015919">
    <property type="entry name" value="Cadherin-like_sf"/>
</dbReference>
<reference evidence="3" key="1">
    <citation type="journal article" date="2014" name="Int. J. Syst. Evol. Microbiol.">
        <title>Complete genome sequence of Corynebacterium casei LMG S-19264T (=DSM 44701T), isolated from a smear-ripened cheese.</title>
        <authorList>
            <consortium name="US DOE Joint Genome Institute (JGI-PGF)"/>
            <person name="Walter F."/>
            <person name="Albersmeier A."/>
            <person name="Kalinowski J."/>
            <person name="Ruckert C."/>
        </authorList>
    </citation>
    <scope>NUCLEOTIDE SEQUENCE</scope>
    <source>
        <strain evidence="3">KCTC 42590</strain>
    </source>
</reference>
<feature type="region of interest" description="Disordered" evidence="1">
    <location>
        <begin position="859"/>
        <end position="882"/>
    </location>
</feature>
<dbReference type="Pfam" id="PF05345">
    <property type="entry name" value="He_PIG"/>
    <property type="match status" value="1"/>
</dbReference>
<dbReference type="AlphaFoldDB" id="A0A919ATS7"/>
<dbReference type="PRINTS" id="PR00313">
    <property type="entry name" value="CABNDNGRPT"/>
</dbReference>
<name>A0A919ATS7_9PROT</name>
<dbReference type="InterPro" id="IPR041690">
    <property type="entry name" value="Cadherin_5"/>
</dbReference>
<dbReference type="InterPro" id="IPR013783">
    <property type="entry name" value="Ig-like_fold"/>
</dbReference>
<dbReference type="Proteomes" id="UP000630923">
    <property type="component" value="Unassembled WGS sequence"/>
</dbReference>
<protein>
    <recommendedName>
        <fullName evidence="2">Cadherin-like domain-containing protein</fullName>
    </recommendedName>
</protein>
<dbReference type="Pfam" id="PF17892">
    <property type="entry name" value="Cadherin_5"/>
    <property type="match status" value="1"/>
</dbReference>
<feature type="domain" description="Cadherin-like" evidence="2">
    <location>
        <begin position="106"/>
        <end position="205"/>
    </location>
</feature>
<dbReference type="Pfam" id="PF17963">
    <property type="entry name" value="Big_9"/>
    <property type="match status" value="1"/>
</dbReference>
<dbReference type="GO" id="GO:0016020">
    <property type="term" value="C:membrane"/>
    <property type="evidence" value="ECO:0007669"/>
    <property type="project" value="InterPro"/>
</dbReference>
<dbReference type="GO" id="GO:0005509">
    <property type="term" value="F:calcium ion binding"/>
    <property type="evidence" value="ECO:0007669"/>
    <property type="project" value="InterPro"/>
</dbReference>
<feature type="compositionally biased region" description="Gly residues" evidence="1">
    <location>
        <begin position="864"/>
        <end position="873"/>
    </location>
</feature>
<dbReference type="RefSeq" id="WP_191251860.1">
    <property type="nucleotide sequence ID" value="NZ_BNCI01000002.1"/>
</dbReference>
<evidence type="ECO:0000313" key="3">
    <source>
        <dbReference type="EMBL" id="GHF22838.1"/>
    </source>
</evidence>
<evidence type="ECO:0000256" key="1">
    <source>
        <dbReference type="SAM" id="MobiDB-lite"/>
    </source>
</evidence>
<dbReference type="Gene3D" id="2.60.40.10">
    <property type="entry name" value="Immunoglobulins"/>
    <property type="match status" value="1"/>
</dbReference>
<dbReference type="SUPFAM" id="SSF51120">
    <property type="entry name" value="beta-Roll"/>
    <property type="match status" value="1"/>
</dbReference>
<gene>
    <name evidence="3" type="ORF">GCM10017044_16520</name>
</gene>
<dbReference type="SUPFAM" id="SSF49313">
    <property type="entry name" value="Cadherin-like"/>
    <property type="match status" value="1"/>
</dbReference>
<dbReference type="InterPro" id="IPR010221">
    <property type="entry name" value="VCBS_dom"/>
</dbReference>
<dbReference type="EMBL" id="BNCI01000002">
    <property type="protein sequence ID" value="GHF22838.1"/>
    <property type="molecule type" value="Genomic_DNA"/>
</dbReference>
<organism evidence="3 4">
    <name type="scientific">Kordiimonas sediminis</name>
    <dbReference type="NCBI Taxonomy" id="1735581"/>
    <lineage>
        <taxon>Bacteria</taxon>
        <taxon>Pseudomonadati</taxon>
        <taxon>Pseudomonadota</taxon>
        <taxon>Alphaproteobacteria</taxon>
        <taxon>Kordiimonadales</taxon>
        <taxon>Kordiimonadaceae</taxon>
        <taxon>Kordiimonas</taxon>
    </lineage>
</organism>
<reference evidence="3" key="2">
    <citation type="submission" date="2020-09" db="EMBL/GenBank/DDBJ databases">
        <authorList>
            <person name="Sun Q."/>
            <person name="Kim S."/>
        </authorList>
    </citation>
    <scope>NUCLEOTIDE SEQUENCE</scope>
    <source>
        <strain evidence="3">KCTC 42590</strain>
    </source>
</reference>
<evidence type="ECO:0000313" key="4">
    <source>
        <dbReference type="Proteomes" id="UP000630923"/>
    </source>
</evidence>
<accession>A0A919ATS7</accession>
<dbReference type="InterPro" id="IPR011049">
    <property type="entry name" value="Serralysin-like_metalloprot_C"/>
</dbReference>
<dbReference type="InterPro" id="IPR001343">
    <property type="entry name" value="Hemolysn_Ca-bd"/>
</dbReference>
<dbReference type="NCBIfam" id="TIGR01965">
    <property type="entry name" value="VCBS_repeat"/>
    <property type="match status" value="2"/>
</dbReference>
<sequence>MSEMIITKLDGTIVDLGALDYFAGTSGEDKLKGSGADDLFVGSAGDDKISGSGGFNVVRYDSSIFDAMLDVSSGKVYLTTEDGSDKLLQISVIDFADYAVYLDGRNNNPFTRGEVAATDEDTVLSLTTLLDNDMDFDGDTLSISHLDLSLSAGSAVLNTDGSVDYDPAGAFDWLAVGETVDDSFVYHVGDGHGETTATGVTVTVTGVNDAVVVDVDASVKAGGVTELVDGTEGVGTAVLSATGQINFSDVDISDTHTATIVSATGEYRGTLTLTAPTTTSATTSGLVGWEFTVSDGDLNDMFEGEEIVQTYDVEISDGNGSTVVETISITLTGANEAPVAASDVIYINSDMFYGYDLTWNTAGLFSDANGDTLSYTADGLPAGFTIDSETGLISGALDAAAPHGNTVVTVTASDPYGASATFERTFIIKDPAPIANDDAFMLGEDGTVSGNVSQNDGKVKNWLGQEVYDYQYDATTGVVDAGPTLGNVTINDDGTFTYTLAEDGVHGTDQFAYTVTGPLGNTSTGVVTIEIPRPESDEFDEVAGDGDLGSIKPSNVVANYNAEGDYTGLQTLQFTIPISDVAAFATGDLSDLMDLGLTGVGVEGGGILFVNNQPSNSVSNGSSVNATIVGENIVLTMAADLLDADNKLPQITLYYAYDNLDEVQGSVDLTPSDSIIIGDYNEAPEVSGAVTLTPEVNIIGQLAPDIWVGGPPVEVLDTDGGDGANGEIYAISNIPPFAFTQYFDGQTQTFNGTLAEFFPIDTTPEFHVYNGQHGTNQGTVIMDIGAPATSSIIIAGISPDGGDGGDGGEATDGVDGYILNVNSTVPFSLSFDGKDGANGGNGAPGSDVYYNVIGSNEDDVIQGSDGGNGGNTGIDGPDGQAGADAEGGIFGLSYAEGGAGGTGGMGNSGGFAEYTIDGLAGDDVIVGGDGGDGGDVLSGTQRLEDPSAGGAYYTIAGGAGNDRIVGGDGGDAGSVALYADGTAGSSYYTIWGGDGNDEIKLGASGTSTAYADAQYAAYGGAGNDTLIADNPDIGSTNHALYIMEGGSGDDTMQISSEYMAPVYTHWDYGDNIFLNGGEGFDTLILTSSSTVNLTSAYLGDNFTGFEHFVIEEANVEMTFNAFIDNSRDPGTTDTDIFIQLGESNTLEVRESHWLSTGNTIEMNGIEYSEFHYFFDNSVSIYVNEVDQMIFG</sequence>
<dbReference type="Pfam" id="PF00353">
    <property type="entry name" value="HemolysinCabind"/>
    <property type="match status" value="4"/>
</dbReference>
<evidence type="ECO:0000259" key="2">
    <source>
        <dbReference type="Pfam" id="PF17892"/>
    </source>
</evidence>
<proteinExistence type="predicted"/>
<keyword evidence="4" id="KW-1185">Reference proteome</keyword>